<dbReference type="SMR" id="A0A3P6DIE0"/>
<evidence type="ECO:0000313" key="7">
    <source>
        <dbReference type="EMBL" id="VDD23221.1"/>
    </source>
</evidence>
<evidence type="ECO:0000259" key="6">
    <source>
        <dbReference type="Pfam" id="PF07732"/>
    </source>
</evidence>
<dbReference type="PANTHER" id="PTHR11709">
    <property type="entry name" value="MULTI-COPPER OXIDASE"/>
    <property type="match status" value="1"/>
</dbReference>
<dbReference type="SUPFAM" id="SSF49503">
    <property type="entry name" value="Cupredoxins"/>
    <property type="match status" value="3"/>
</dbReference>
<feature type="domain" description="Plastocyanin-like" evidence="6">
    <location>
        <begin position="33"/>
        <end position="146"/>
    </location>
</feature>
<dbReference type="InterPro" id="IPR001117">
    <property type="entry name" value="Cu-oxidase_2nd"/>
</dbReference>
<name>A0A3P6DIE0_BRAOL</name>
<keyword evidence="2" id="KW-0325">Glycoprotein</keyword>
<feature type="signal peptide" evidence="3">
    <location>
        <begin position="1"/>
        <end position="22"/>
    </location>
</feature>
<dbReference type="InterPro" id="IPR008972">
    <property type="entry name" value="Cupredoxin"/>
</dbReference>
<dbReference type="InterPro" id="IPR045087">
    <property type="entry name" value="Cu-oxidase_fam"/>
</dbReference>
<keyword evidence="3" id="KW-0732">Signal</keyword>
<evidence type="ECO:0000256" key="3">
    <source>
        <dbReference type="SAM" id="SignalP"/>
    </source>
</evidence>
<evidence type="ECO:0000259" key="5">
    <source>
        <dbReference type="Pfam" id="PF07731"/>
    </source>
</evidence>
<feature type="domain" description="Plastocyanin-like" evidence="4">
    <location>
        <begin position="162"/>
        <end position="298"/>
    </location>
</feature>
<gene>
    <name evidence="7" type="ORF">BOLC2T09336H</name>
</gene>
<evidence type="ECO:0000259" key="4">
    <source>
        <dbReference type="Pfam" id="PF00394"/>
    </source>
</evidence>
<accession>A0A3P6DIE0</accession>
<reference evidence="7" key="1">
    <citation type="submission" date="2018-11" db="EMBL/GenBank/DDBJ databases">
        <authorList>
            <consortium name="Genoscope - CEA"/>
            <person name="William W."/>
        </authorList>
    </citation>
    <scope>NUCLEOTIDE SEQUENCE</scope>
</reference>
<dbReference type="AlphaFoldDB" id="A0A3P6DIE0"/>
<feature type="domain" description="Plastocyanin-like" evidence="5">
    <location>
        <begin position="382"/>
        <end position="516"/>
    </location>
</feature>
<dbReference type="InterPro" id="IPR011706">
    <property type="entry name" value="Cu-oxidase_C"/>
</dbReference>
<organism evidence="7">
    <name type="scientific">Brassica oleracea</name>
    <name type="common">Wild cabbage</name>
    <dbReference type="NCBI Taxonomy" id="3712"/>
    <lineage>
        <taxon>Eukaryota</taxon>
        <taxon>Viridiplantae</taxon>
        <taxon>Streptophyta</taxon>
        <taxon>Embryophyta</taxon>
        <taxon>Tracheophyta</taxon>
        <taxon>Spermatophyta</taxon>
        <taxon>Magnoliopsida</taxon>
        <taxon>eudicotyledons</taxon>
        <taxon>Gunneridae</taxon>
        <taxon>Pentapetalae</taxon>
        <taxon>rosids</taxon>
        <taxon>malvids</taxon>
        <taxon>Brassicales</taxon>
        <taxon>Brassicaceae</taxon>
        <taxon>Brassiceae</taxon>
        <taxon>Brassica</taxon>
    </lineage>
</organism>
<dbReference type="Pfam" id="PF00394">
    <property type="entry name" value="Cu-oxidase"/>
    <property type="match status" value="1"/>
</dbReference>
<dbReference type="Pfam" id="PF07732">
    <property type="entry name" value="Cu-oxidase_3"/>
    <property type="match status" value="1"/>
</dbReference>
<sequence length="545" mass="61580">MRYVVVGVLLLISLVVLELSNAMAPSVSYEWVVSYSERSILGANKQVILINDMFPGPILKATAGDVVNVNIFNHLTEPFLMTWNGLQMRKNSWQDGVRGTNCPILPGTNWTYRFQIKDQIGSYFYFPTLLFQKAAGGYGSIRVYSPELVPVPFPRPDGEFDILIGDWFYTDYRGMRASLDNGLSLATPDGILFNGHGPEEAFFAFQPGKTYRLRISNVGLKTSLNFRIQDHDMLLVETEGSYVQKRTLSNLDIHVGQSYSVLVTAKTDPIGSHRSYYIFASTRFSNSYMTGLALIRYPNSPVDPVGPVPAAPESWDYASSVRQTLSIREDLAVGAARPNPQGSYHYGRVNVSRTIILQNDVMSSSNRLRYTVNGVSFVFPETPLKLADHFQLKNTIVPNMFPTYPSNKTPRFGTSVVDIRYRDFVHIVFENPLDESQSWHIDGYNFWVVGMGFGGWSESKRAGYNLVDAVSRSTIQVFPYSWVAILIAMDNQGMWNVRSQKAEQWYLGEELYFRVKGDGQEDPRNIPTRDESPIPENFLRCGRVL</sequence>
<comment type="similarity">
    <text evidence="1">Belongs to the multicopper oxidase family.</text>
</comment>
<dbReference type="InterPro" id="IPR011707">
    <property type="entry name" value="Cu-oxidase-like_N"/>
</dbReference>
<evidence type="ECO:0000256" key="1">
    <source>
        <dbReference type="ARBA" id="ARBA00010609"/>
    </source>
</evidence>
<protein>
    <submittedName>
        <fullName evidence="7">Uncharacterized protein</fullName>
    </submittedName>
</protein>
<dbReference type="GO" id="GO:0016491">
    <property type="term" value="F:oxidoreductase activity"/>
    <property type="evidence" value="ECO:0007669"/>
    <property type="project" value="InterPro"/>
</dbReference>
<dbReference type="GO" id="GO:0005507">
    <property type="term" value="F:copper ion binding"/>
    <property type="evidence" value="ECO:0007669"/>
    <property type="project" value="InterPro"/>
</dbReference>
<dbReference type="Pfam" id="PF07731">
    <property type="entry name" value="Cu-oxidase_2"/>
    <property type="match status" value="1"/>
</dbReference>
<feature type="chain" id="PRO_5018103327" evidence="3">
    <location>
        <begin position="23"/>
        <end position="545"/>
    </location>
</feature>
<dbReference type="Gene3D" id="2.60.40.420">
    <property type="entry name" value="Cupredoxins - blue copper proteins"/>
    <property type="match status" value="3"/>
</dbReference>
<dbReference type="PANTHER" id="PTHR11709:SF296">
    <property type="entry name" value="MULTI-COPPER OXIDASE TYPE I FAMILY PROTEIN"/>
    <property type="match status" value="1"/>
</dbReference>
<dbReference type="EMBL" id="LR031874">
    <property type="protein sequence ID" value="VDD23221.1"/>
    <property type="molecule type" value="Genomic_DNA"/>
</dbReference>
<evidence type="ECO:0000256" key="2">
    <source>
        <dbReference type="ARBA" id="ARBA00023180"/>
    </source>
</evidence>
<proteinExistence type="inferred from homology"/>